<keyword evidence="2" id="KW-1185">Reference proteome</keyword>
<dbReference type="InterPro" id="IPR003795">
    <property type="entry name" value="DUF192"/>
</dbReference>
<organism evidence="1 2">
    <name type="scientific">Halobellus rarus</name>
    <dbReference type="NCBI Taxonomy" id="1126237"/>
    <lineage>
        <taxon>Archaea</taxon>
        <taxon>Methanobacteriati</taxon>
        <taxon>Methanobacteriota</taxon>
        <taxon>Stenosarchaea group</taxon>
        <taxon>Halobacteria</taxon>
        <taxon>Halobacteriales</taxon>
        <taxon>Haloferacaceae</taxon>
        <taxon>Halobellus</taxon>
    </lineage>
</organism>
<dbReference type="Gene3D" id="2.60.120.1140">
    <property type="entry name" value="Protein of unknown function DUF192"/>
    <property type="match status" value="1"/>
</dbReference>
<dbReference type="AlphaFoldDB" id="A0ABD6CKC9"/>
<comment type="caution">
    <text evidence="1">The sequence shown here is derived from an EMBL/GenBank/DDBJ whole genome shotgun (WGS) entry which is preliminary data.</text>
</comment>
<name>A0ABD6CKC9_9EURY</name>
<proteinExistence type="predicted"/>
<dbReference type="RefSeq" id="WP_256419822.1">
    <property type="nucleotide sequence ID" value="NZ_JANHDI010000001.1"/>
</dbReference>
<dbReference type="PROSITE" id="PS51257">
    <property type="entry name" value="PROKAR_LIPOPROTEIN"/>
    <property type="match status" value="1"/>
</dbReference>
<dbReference type="PANTHER" id="PTHR37953">
    <property type="entry name" value="UPF0127 PROTEIN MJ1496"/>
    <property type="match status" value="1"/>
</dbReference>
<evidence type="ECO:0000313" key="1">
    <source>
        <dbReference type="EMBL" id="MFD1598595.1"/>
    </source>
</evidence>
<dbReference type="EMBL" id="JBHUDK010000005">
    <property type="protein sequence ID" value="MFD1598595.1"/>
    <property type="molecule type" value="Genomic_DNA"/>
</dbReference>
<sequence length="177" mass="19414">MRRRTYLGLCGTATVGLSGCVSDTAGVDDSASDPTRTTASVHENYATTEIEVRTPDGDPLGSVTAAIADTRELRYLGLSDTESLPENRGMLFVYDTVDDRTFVMREMDFGIDIVYVDADGTITRIHHAPEPAPDEDGEAQRYPGRGQYVLEVGYHWTTDREITEGDRLAFTLPESSA</sequence>
<dbReference type="PANTHER" id="PTHR37953:SF1">
    <property type="entry name" value="UPF0127 PROTEIN MJ1496"/>
    <property type="match status" value="1"/>
</dbReference>
<evidence type="ECO:0000313" key="2">
    <source>
        <dbReference type="Proteomes" id="UP001597085"/>
    </source>
</evidence>
<gene>
    <name evidence="1" type="ORF">ACFSBX_06450</name>
</gene>
<dbReference type="InterPro" id="IPR038695">
    <property type="entry name" value="Saro_0823-like_sf"/>
</dbReference>
<reference evidence="1 2" key="1">
    <citation type="journal article" date="2019" name="Int. J. Syst. Evol. Microbiol.">
        <title>The Global Catalogue of Microorganisms (GCM) 10K type strain sequencing project: providing services to taxonomists for standard genome sequencing and annotation.</title>
        <authorList>
            <consortium name="The Broad Institute Genomics Platform"/>
            <consortium name="The Broad Institute Genome Sequencing Center for Infectious Disease"/>
            <person name="Wu L."/>
            <person name="Ma J."/>
        </authorList>
    </citation>
    <scope>NUCLEOTIDE SEQUENCE [LARGE SCALE GENOMIC DNA]</scope>
    <source>
        <strain evidence="1 2">CGMCC 1.12121</strain>
    </source>
</reference>
<protein>
    <submittedName>
        <fullName evidence="1">DUF192 domain-containing protein</fullName>
    </submittedName>
</protein>
<dbReference type="Pfam" id="PF02643">
    <property type="entry name" value="DUF192"/>
    <property type="match status" value="1"/>
</dbReference>
<dbReference type="Proteomes" id="UP001597085">
    <property type="component" value="Unassembled WGS sequence"/>
</dbReference>
<accession>A0ABD6CKC9</accession>